<dbReference type="InterPro" id="IPR006035">
    <property type="entry name" value="Ureohydrolase"/>
</dbReference>
<organism evidence="1 2">
    <name type="scientific">Labrys miyagiensis</name>
    <dbReference type="NCBI Taxonomy" id="346912"/>
    <lineage>
        <taxon>Bacteria</taxon>
        <taxon>Pseudomonadati</taxon>
        <taxon>Pseudomonadota</taxon>
        <taxon>Alphaproteobacteria</taxon>
        <taxon>Hyphomicrobiales</taxon>
        <taxon>Xanthobacteraceae</taxon>
        <taxon>Labrys</taxon>
    </lineage>
</organism>
<dbReference type="Pfam" id="PF00491">
    <property type="entry name" value="Arginase"/>
    <property type="match status" value="1"/>
</dbReference>
<keyword evidence="2" id="KW-1185">Reference proteome</keyword>
<sequence length="304" mass="34083">MRIRVLDLDGSLCDQPPIARRLAAGNVELHDLRPQGPALRLWSLGHHFAAFDRFWCSLPRDPQPVLTLVGSGDFHHLTASFIAAADGPLTVLHFDNHPDWCWTMPRRHCGSWTHAVLAMNHVVRLITIGPCSEDLVRPDRKGADMDALSTGRLELYPWWHAPSTVERSGIADGPGHRVADGALHWRNLAGDDWREFLDELVQNITTEKVWITIDKDVLSPAYAVTNWDQGGLPLDNLVEAVLRIAARFRIVGADICGEYAPIRHRNPLKYLEARLDQPRAPDLPDLAVNARTNERLIAAFEEAL</sequence>
<dbReference type="RefSeq" id="WP_284310266.1">
    <property type="nucleotide sequence ID" value="NZ_BSPC01000005.1"/>
</dbReference>
<reference evidence="2" key="1">
    <citation type="journal article" date="2019" name="Int. J. Syst. Evol. Microbiol.">
        <title>The Global Catalogue of Microorganisms (GCM) 10K type strain sequencing project: providing services to taxonomists for standard genome sequencing and annotation.</title>
        <authorList>
            <consortium name="The Broad Institute Genomics Platform"/>
            <consortium name="The Broad Institute Genome Sequencing Center for Infectious Disease"/>
            <person name="Wu L."/>
            <person name="Ma J."/>
        </authorList>
    </citation>
    <scope>NUCLEOTIDE SEQUENCE [LARGE SCALE GENOMIC DNA]</scope>
    <source>
        <strain evidence="2">NBRC 101365</strain>
    </source>
</reference>
<proteinExistence type="predicted"/>
<evidence type="ECO:0000313" key="2">
    <source>
        <dbReference type="Proteomes" id="UP001156882"/>
    </source>
</evidence>
<dbReference type="Proteomes" id="UP001156882">
    <property type="component" value="Unassembled WGS sequence"/>
</dbReference>
<dbReference type="PANTHER" id="PTHR11358:SF41">
    <property type="entry name" value="ARGINASE"/>
    <property type="match status" value="1"/>
</dbReference>
<dbReference type="InterPro" id="IPR023696">
    <property type="entry name" value="Ureohydrolase_dom_sf"/>
</dbReference>
<comment type="caution">
    <text evidence="1">The sequence shown here is derived from an EMBL/GenBank/DDBJ whole genome shotgun (WGS) entry which is preliminary data.</text>
</comment>
<dbReference type="PANTHER" id="PTHR11358">
    <property type="entry name" value="ARGINASE/AGMATINASE"/>
    <property type="match status" value="1"/>
</dbReference>
<dbReference type="EMBL" id="BSPC01000005">
    <property type="protein sequence ID" value="GLS17446.1"/>
    <property type="molecule type" value="Genomic_DNA"/>
</dbReference>
<name>A0ABQ6CAZ2_9HYPH</name>
<dbReference type="Gene3D" id="3.40.800.10">
    <property type="entry name" value="Ureohydrolase domain"/>
    <property type="match status" value="1"/>
</dbReference>
<dbReference type="SUPFAM" id="SSF52768">
    <property type="entry name" value="Arginase/deacetylase"/>
    <property type="match status" value="1"/>
</dbReference>
<accession>A0ABQ6CAZ2</accession>
<evidence type="ECO:0000313" key="1">
    <source>
        <dbReference type="EMBL" id="GLS17446.1"/>
    </source>
</evidence>
<gene>
    <name evidence="1" type="ORF">GCM10007874_04610</name>
</gene>
<protein>
    <recommendedName>
        <fullName evidence="3">Arginase</fullName>
    </recommendedName>
</protein>
<evidence type="ECO:0008006" key="3">
    <source>
        <dbReference type="Google" id="ProtNLM"/>
    </source>
</evidence>